<dbReference type="Pfam" id="PF03959">
    <property type="entry name" value="FSH1"/>
    <property type="match status" value="1"/>
</dbReference>
<dbReference type="PANTHER" id="PTHR48070:SF4">
    <property type="entry name" value="ESTERASE ALNB"/>
    <property type="match status" value="1"/>
</dbReference>
<dbReference type="Gene3D" id="3.40.50.1820">
    <property type="entry name" value="alpha/beta hydrolase"/>
    <property type="match status" value="1"/>
</dbReference>
<feature type="domain" description="Serine hydrolase" evidence="2">
    <location>
        <begin position="2"/>
        <end position="285"/>
    </location>
</feature>
<dbReference type="InterPro" id="IPR050593">
    <property type="entry name" value="LovG"/>
</dbReference>
<sequence>MKRILALHGVGSSATILRDQLAPLVTALSPDYEVVYLDGAIERDRGPGMCCFRCSGALPNMSRVGMAPYYPGPFYSYTTGYSPMEIRDALDDLDDFIHDNGPFDGVIGFSQGASMAASYLLHHHARQPNQRPPFAFAVFLSSVAAFSPDENHSLPIVQRLLRQLYPAVRDFPEGICKKLPQADAVFAKYLATTFKVARKIGAVLPGYDIAFFKPGGDPREVPRVVHPSLTTGRIAIPTVHFTGKTDHPAMVEQSRVVCALCGQSVARVHQHAGGHGAPSRKGDVEMLAESMEWAVAESASRSALDGALNRLPVRGLL</sequence>
<dbReference type="HOGENOM" id="CLU_051938_4_1_1"/>
<evidence type="ECO:0000259" key="2">
    <source>
        <dbReference type="Pfam" id="PF03959"/>
    </source>
</evidence>
<dbReference type="GO" id="GO:0019748">
    <property type="term" value="P:secondary metabolic process"/>
    <property type="evidence" value="ECO:0007669"/>
    <property type="project" value="TreeGrafter"/>
</dbReference>
<dbReference type="EMBL" id="KE652491">
    <property type="protein sequence ID" value="EQL01449.1"/>
    <property type="molecule type" value="Genomic_DNA"/>
</dbReference>
<accession>T5AFT3</accession>
<gene>
    <name evidence="3" type="ORF">OCS_02851</name>
</gene>
<proteinExistence type="predicted"/>
<dbReference type="GO" id="GO:0005737">
    <property type="term" value="C:cytoplasm"/>
    <property type="evidence" value="ECO:0007669"/>
    <property type="project" value="TreeGrafter"/>
</dbReference>
<dbReference type="Proteomes" id="UP000019374">
    <property type="component" value="Unassembled WGS sequence"/>
</dbReference>
<organism evidence="3 4">
    <name type="scientific">Ophiocordyceps sinensis (strain Co18 / CGMCC 3.14243)</name>
    <name type="common">Yarsagumba caterpillar fungus</name>
    <name type="synonym">Hirsutella sinensis</name>
    <dbReference type="NCBI Taxonomy" id="911162"/>
    <lineage>
        <taxon>Eukaryota</taxon>
        <taxon>Fungi</taxon>
        <taxon>Dikarya</taxon>
        <taxon>Ascomycota</taxon>
        <taxon>Pezizomycotina</taxon>
        <taxon>Sordariomycetes</taxon>
        <taxon>Hypocreomycetidae</taxon>
        <taxon>Hypocreales</taxon>
        <taxon>Ophiocordycipitaceae</taxon>
        <taxon>Ophiocordyceps</taxon>
    </lineage>
</organism>
<dbReference type="InterPro" id="IPR029058">
    <property type="entry name" value="AB_hydrolase_fold"/>
</dbReference>
<dbReference type="InterPro" id="IPR005645">
    <property type="entry name" value="FSH-like_dom"/>
</dbReference>
<dbReference type="GO" id="GO:0016787">
    <property type="term" value="F:hydrolase activity"/>
    <property type="evidence" value="ECO:0007669"/>
    <property type="project" value="UniProtKB-KW"/>
</dbReference>
<dbReference type="eggNOG" id="KOG2551">
    <property type="taxonomic scope" value="Eukaryota"/>
</dbReference>
<dbReference type="PANTHER" id="PTHR48070">
    <property type="entry name" value="ESTERASE OVCA2"/>
    <property type="match status" value="1"/>
</dbReference>
<protein>
    <submittedName>
        <fullName evidence="3">Inducible nitrate reductase 2</fullName>
    </submittedName>
</protein>
<evidence type="ECO:0000256" key="1">
    <source>
        <dbReference type="ARBA" id="ARBA00022801"/>
    </source>
</evidence>
<evidence type="ECO:0000313" key="4">
    <source>
        <dbReference type="Proteomes" id="UP000019374"/>
    </source>
</evidence>
<dbReference type="GO" id="GO:0005634">
    <property type="term" value="C:nucleus"/>
    <property type="evidence" value="ECO:0007669"/>
    <property type="project" value="TreeGrafter"/>
</dbReference>
<dbReference type="OrthoDB" id="414698at2759"/>
<reference evidence="3 4" key="1">
    <citation type="journal article" date="2013" name="Chin. Sci. Bull.">
        <title>Genome survey uncovers the secrets of sex and lifestyle in caterpillar fungus.</title>
        <authorList>
            <person name="Hu X."/>
            <person name="Zhang Y."/>
            <person name="Xiao G."/>
            <person name="Zheng P."/>
            <person name="Xia Y."/>
            <person name="Zhang X."/>
            <person name="St Leger R.J."/>
            <person name="Liu X."/>
            <person name="Wang C."/>
        </authorList>
    </citation>
    <scope>NUCLEOTIDE SEQUENCE [LARGE SCALE GENOMIC DNA]</scope>
    <source>
        <strain evidence="4">Co18 / CGMCC 3.14243</strain>
        <tissue evidence="3">Fruit-body</tissue>
    </source>
</reference>
<dbReference type="AlphaFoldDB" id="T5AFT3"/>
<name>T5AFT3_OPHSC</name>
<keyword evidence="1" id="KW-0378">Hydrolase</keyword>
<dbReference type="SUPFAM" id="SSF53474">
    <property type="entry name" value="alpha/beta-Hydrolases"/>
    <property type="match status" value="1"/>
</dbReference>
<evidence type="ECO:0000313" key="3">
    <source>
        <dbReference type="EMBL" id="EQL01449.1"/>
    </source>
</evidence>